<dbReference type="AlphaFoldDB" id="A0A502FQ93"/>
<keyword evidence="3" id="KW-1185">Reference proteome</keyword>
<gene>
    <name evidence="2" type="ORF">EAH76_16445</name>
</gene>
<proteinExistence type="predicted"/>
<dbReference type="CDD" id="cd06433">
    <property type="entry name" value="GT_2_WfgS_like"/>
    <property type="match status" value="1"/>
</dbReference>
<dbReference type="Pfam" id="PF00535">
    <property type="entry name" value="Glycos_transf_2"/>
    <property type="match status" value="1"/>
</dbReference>
<dbReference type="Gene3D" id="3.90.550.10">
    <property type="entry name" value="Spore Coat Polysaccharide Biosynthesis Protein SpsA, Chain A"/>
    <property type="match status" value="1"/>
</dbReference>
<reference evidence="2 3" key="1">
    <citation type="journal article" date="2019" name="Environ. Microbiol.">
        <title>Species interactions and distinct microbial communities in high Arctic permafrost affected cryosols are associated with the CH4 and CO2 gas fluxes.</title>
        <authorList>
            <person name="Altshuler I."/>
            <person name="Hamel J."/>
            <person name="Turney S."/>
            <person name="Magnuson E."/>
            <person name="Levesque R."/>
            <person name="Greer C."/>
            <person name="Whyte L.G."/>
        </authorList>
    </citation>
    <scope>NUCLEOTIDE SEQUENCE [LARGE SCALE GENOMIC DNA]</scope>
    <source>
        <strain evidence="2 3">E6.1</strain>
    </source>
</reference>
<dbReference type="OrthoDB" id="9813349at2"/>
<sequence length="521" mass="57397">MKFSIVTVALNAADDLPLTIESVLQQSFKDYEYIVIDGGSWDDTPAVLAPYKDSISRVVRIEDAGIFAAMNDALEFCSGDYVLFLNAKDRFYSSEVLSTIAAAMRDDADVVFGDHVYVNGRRHHLHKAARFDLTFHALEAGDVDHRWHSRIPGHQATFTRISLLRRLRYDTRLEICADHDFMFRAFAQGASFQHIDETVCHYMAGGFSALRSERLRQEFSRTYRKFSRKPAVVDRLFYGESLSPFARHTPKTGLPLTGVGSSEGPYPDLGIPTQISWCSGKGFEFVSPNDAESIGCSIGLFNVFPDQTVIIRCGEQDLAEFAIPLGYASFDVGFLTAVPPSSHILVSTSRRGRLSPGDDRFVSVALGPLTFNRLPNPGLGNSYDAALGVGSYRVKELGPDFEAMFLTSGWGDVNGDHVRSLGSASIIALRVQKQVSEISLQLSGDPHLNSEMRGVILRINGVRHDSVMLEAVATTTRFKIPPAASSSTDRVVVIRLEPLLTDTLSLESREPGVCLFAIDLT</sequence>
<feature type="domain" description="Glycosyltransferase 2-like" evidence="1">
    <location>
        <begin position="4"/>
        <end position="137"/>
    </location>
</feature>
<protein>
    <submittedName>
        <fullName evidence="2">Glycosyltransferase</fullName>
    </submittedName>
</protein>
<dbReference type="EMBL" id="RCZC01000005">
    <property type="protein sequence ID" value="TPG51615.1"/>
    <property type="molecule type" value="Genomic_DNA"/>
</dbReference>
<evidence type="ECO:0000259" key="1">
    <source>
        <dbReference type="Pfam" id="PF00535"/>
    </source>
</evidence>
<organism evidence="2 3">
    <name type="scientific">Sphingomonas glacialis</name>
    <dbReference type="NCBI Taxonomy" id="658225"/>
    <lineage>
        <taxon>Bacteria</taxon>
        <taxon>Pseudomonadati</taxon>
        <taxon>Pseudomonadota</taxon>
        <taxon>Alphaproteobacteria</taxon>
        <taxon>Sphingomonadales</taxon>
        <taxon>Sphingomonadaceae</taxon>
        <taxon>Sphingomonas</taxon>
    </lineage>
</organism>
<dbReference type="InterPro" id="IPR029044">
    <property type="entry name" value="Nucleotide-diphossugar_trans"/>
</dbReference>
<dbReference type="GO" id="GO:0016740">
    <property type="term" value="F:transferase activity"/>
    <property type="evidence" value="ECO:0007669"/>
    <property type="project" value="UniProtKB-KW"/>
</dbReference>
<accession>A0A502FQ93</accession>
<dbReference type="RefSeq" id="WP_140851380.1">
    <property type="nucleotide sequence ID" value="NZ_RCZC01000005.1"/>
</dbReference>
<evidence type="ECO:0000313" key="2">
    <source>
        <dbReference type="EMBL" id="TPG51615.1"/>
    </source>
</evidence>
<dbReference type="InterPro" id="IPR050834">
    <property type="entry name" value="Glycosyltransf_2"/>
</dbReference>
<name>A0A502FQ93_9SPHN</name>
<dbReference type="PANTHER" id="PTHR43685:SF2">
    <property type="entry name" value="GLYCOSYLTRANSFERASE 2-LIKE DOMAIN-CONTAINING PROTEIN"/>
    <property type="match status" value="1"/>
</dbReference>
<dbReference type="SUPFAM" id="SSF53448">
    <property type="entry name" value="Nucleotide-diphospho-sugar transferases"/>
    <property type="match status" value="1"/>
</dbReference>
<dbReference type="PANTHER" id="PTHR43685">
    <property type="entry name" value="GLYCOSYLTRANSFERASE"/>
    <property type="match status" value="1"/>
</dbReference>
<dbReference type="Proteomes" id="UP000319931">
    <property type="component" value="Unassembled WGS sequence"/>
</dbReference>
<dbReference type="InterPro" id="IPR001173">
    <property type="entry name" value="Glyco_trans_2-like"/>
</dbReference>
<comment type="caution">
    <text evidence="2">The sequence shown here is derived from an EMBL/GenBank/DDBJ whole genome shotgun (WGS) entry which is preliminary data.</text>
</comment>
<keyword evidence="2" id="KW-0808">Transferase</keyword>
<evidence type="ECO:0000313" key="3">
    <source>
        <dbReference type="Proteomes" id="UP000319931"/>
    </source>
</evidence>